<dbReference type="GO" id="GO:0051213">
    <property type="term" value="F:dioxygenase activity"/>
    <property type="evidence" value="ECO:0007669"/>
    <property type="project" value="UniProtKB-KW"/>
</dbReference>
<comment type="caution">
    <text evidence="3">The sequence shown here is derived from an EMBL/GenBank/DDBJ whole genome shotgun (WGS) entry which is preliminary data.</text>
</comment>
<dbReference type="Pfam" id="PF00866">
    <property type="entry name" value="Ring_hydroxyl_B"/>
    <property type="match status" value="1"/>
</dbReference>
<gene>
    <name evidence="3" type="ORF">ERS370000_05291</name>
</gene>
<dbReference type="EMBL" id="CYTK01000011">
    <property type="protein sequence ID" value="CUJ68947.1"/>
    <property type="molecule type" value="Genomic_DNA"/>
</dbReference>
<evidence type="ECO:0000313" key="3">
    <source>
        <dbReference type="EMBL" id="CUJ68947.1"/>
    </source>
</evidence>
<dbReference type="InterPro" id="IPR000391">
    <property type="entry name" value="Rng_hydr_dOase-bsu"/>
</dbReference>
<dbReference type="Proteomes" id="UP000044098">
    <property type="component" value="Unassembled WGS sequence"/>
</dbReference>
<organism evidence="3 4">
    <name type="scientific">Achromobacter aegrifaciens</name>
    <dbReference type="NCBI Taxonomy" id="1287736"/>
    <lineage>
        <taxon>Bacteria</taxon>
        <taxon>Pseudomonadati</taxon>
        <taxon>Pseudomonadota</taxon>
        <taxon>Betaproteobacteria</taxon>
        <taxon>Burkholderiales</taxon>
        <taxon>Alcaligenaceae</taxon>
        <taxon>Achromobacter</taxon>
    </lineage>
</organism>
<keyword evidence="3" id="KW-0223">Dioxygenase</keyword>
<proteinExistence type="inferred from homology"/>
<evidence type="ECO:0000313" key="4">
    <source>
        <dbReference type="Proteomes" id="UP000044098"/>
    </source>
</evidence>
<evidence type="ECO:0000256" key="1">
    <source>
        <dbReference type="ARBA" id="ARBA00009570"/>
    </source>
</evidence>
<accession>A0AAD2J4K9</accession>
<dbReference type="InterPro" id="IPR032710">
    <property type="entry name" value="NTF2-like_dom_sf"/>
</dbReference>
<dbReference type="SUPFAM" id="SSF54427">
    <property type="entry name" value="NTF2-like"/>
    <property type="match status" value="1"/>
</dbReference>
<keyword evidence="2" id="KW-0560">Oxidoreductase</keyword>
<name>A0AAD2J4K9_ACHAE</name>
<evidence type="ECO:0000256" key="2">
    <source>
        <dbReference type="ARBA" id="ARBA00023002"/>
    </source>
</evidence>
<protein>
    <submittedName>
        <fullName evidence="3">3-phenylpropionate dioxygenase subunit beta</fullName>
    </submittedName>
</protein>
<reference evidence="3 4" key="1">
    <citation type="submission" date="2015-09" db="EMBL/GenBank/DDBJ databases">
        <authorList>
            <consortium name="Pathogen Informatics"/>
        </authorList>
    </citation>
    <scope>NUCLEOTIDE SEQUENCE [LARGE SCALE GENOMIC DNA]</scope>
    <source>
        <strain evidence="3 4">2789STDY5608625</strain>
    </source>
</reference>
<dbReference type="Gene3D" id="3.10.450.50">
    <property type="match status" value="1"/>
</dbReference>
<dbReference type="RefSeq" id="WP_054457889.1">
    <property type="nucleotide sequence ID" value="NZ_CYTK01000011.1"/>
</dbReference>
<sequence>MELEKSIRELLAQLCLHLDKTDYKRYLELCDPAFEYRISVFSPEIRRDMVWLEKDKESMRAMIDLLPKQNMDSTPLTRHFSICNVSGTEDGDVHRVRSTLQVFRTEHEGGETSLVAIGEYLDKVRITQGGPLLLDREVRLHTRMLGKGYHVPF</sequence>
<comment type="similarity">
    <text evidence="1">Belongs to the bacterial ring-hydroxylating dioxygenase beta subunit family.</text>
</comment>
<dbReference type="AlphaFoldDB" id="A0AAD2J4K9"/>